<accession>A0A1H7S3J6</accession>
<dbReference type="PANTHER" id="PTHR30572">
    <property type="entry name" value="MEMBRANE COMPONENT OF TRANSPORTER-RELATED"/>
    <property type="match status" value="1"/>
</dbReference>
<keyword evidence="10" id="KW-1185">Reference proteome</keyword>
<dbReference type="EMBL" id="FOBB01000002">
    <property type="protein sequence ID" value="SEL66849.1"/>
    <property type="molecule type" value="Genomic_DNA"/>
</dbReference>
<gene>
    <name evidence="9" type="ORF">SAMN04488505_102805</name>
</gene>
<evidence type="ECO:0000259" key="7">
    <source>
        <dbReference type="Pfam" id="PF02687"/>
    </source>
</evidence>
<evidence type="ECO:0000256" key="6">
    <source>
        <dbReference type="SAM" id="Phobius"/>
    </source>
</evidence>
<feature type="transmembrane region" description="Helical" evidence="6">
    <location>
        <begin position="331"/>
        <end position="353"/>
    </location>
</feature>
<dbReference type="AlphaFoldDB" id="A0A1H7S3J6"/>
<dbReference type="GO" id="GO:0022857">
    <property type="term" value="F:transmembrane transporter activity"/>
    <property type="evidence" value="ECO:0007669"/>
    <property type="project" value="TreeGrafter"/>
</dbReference>
<proteinExistence type="predicted"/>
<dbReference type="Proteomes" id="UP000198984">
    <property type="component" value="Unassembled WGS sequence"/>
</dbReference>
<feature type="transmembrane region" description="Helical" evidence="6">
    <location>
        <begin position="20"/>
        <end position="41"/>
    </location>
</feature>
<feature type="transmembrane region" description="Helical" evidence="6">
    <location>
        <begin position="669"/>
        <end position="691"/>
    </location>
</feature>
<feature type="domain" description="ABC3 transporter permease C-terminal" evidence="7">
    <location>
        <begin position="286"/>
        <end position="396"/>
    </location>
</feature>
<dbReference type="PROSITE" id="PS51257">
    <property type="entry name" value="PROKAR_LIPOPROTEIN"/>
    <property type="match status" value="1"/>
</dbReference>
<evidence type="ECO:0000256" key="5">
    <source>
        <dbReference type="ARBA" id="ARBA00023136"/>
    </source>
</evidence>
<dbReference type="PANTHER" id="PTHR30572:SF18">
    <property type="entry name" value="ABC-TYPE MACROLIDE FAMILY EXPORT SYSTEM PERMEASE COMPONENT 2"/>
    <property type="match status" value="1"/>
</dbReference>
<feature type="domain" description="ABC3 transporter permease C-terminal" evidence="7">
    <location>
        <begin position="669"/>
        <end position="781"/>
    </location>
</feature>
<dbReference type="InterPro" id="IPR003838">
    <property type="entry name" value="ABC3_permease_C"/>
</dbReference>
<dbReference type="InterPro" id="IPR050250">
    <property type="entry name" value="Macrolide_Exporter_MacB"/>
</dbReference>
<dbReference type="STRING" id="573321.SAMN04488505_102805"/>
<keyword evidence="4 6" id="KW-1133">Transmembrane helix</keyword>
<dbReference type="GO" id="GO:0005886">
    <property type="term" value="C:plasma membrane"/>
    <property type="evidence" value="ECO:0007669"/>
    <property type="project" value="UniProtKB-SubCell"/>
</dbReference>
<dbReference type="Pfam" id="PF12704">
    <property type="entry name" value="MacB_PCD"/>
    <property type="match status" value="2"/>
</dbReference>
<feature type="transmembrane region" description="Helical" evidence="6">
    <location>
        <begin position="281"/>
        <end position="303"/>
    </location>
</feature>
<evidence type="ECO:0000256" key="2">
    <source>
        <dbReference type="ARBA" id="ARBA00022475"/>
    </source>
</evidence>
<reference evidence="9 10" key="1">
    <citation type="submission" date="2016-10" db="EMBL/GenBank/DDBJ databases">
        <authorList>
            <person name="de Groot N.N."/>
        </authorList>
    </citation>
    <scope>NUCLEOTIDE SEQUENCE [LARGE SCALE GENOMIC DNA]</scope>
    <source>
        <strain evidence="9 10">DSM 21039</strain>
    </source>
</reference>
<keyword evidence="2" id="KW-1003">Cell membrane</keyword>
<evidence type="ECO:0000256" key="3">
    <source>
        <dbReference type="ARBA" id="ARBA00022692"/>
    </source>
</evidence>
<organism evidence="9 10">
    <name type="scientific">Chitinophaga rupis</name>
    <dbReference type="NCBI Taxonomy" id="573321"/>
    <lineage>
        <taxon>Bacteria</taxon>
        <taxon>Pseudomonadati</taxon>
        <taxon>Bacteroidota</taxon>
        <taxon>Chitinophagia</taxon>
        <taxon>Chitinophagales</taxon>
        <taxon>Chitinophagaceae</taxon>
        <taxon>Chitinophaga</taxon>
    </lineage>
</organism>
<dbReference type="Pfam" id="PF02687">
    <property type="entry name" value="FtsX"/>
    <property type="match status" value="2"/>
</dbReference>
<evidence type="ECO:0000313" key="9">
    <source>
        <dbReference type="EMBL" id="SEL66849.1"/>
    </source>
</evidence>
<dbReference type="RefSeq" id="WP_089910729.1">
    <property type="nucleotide sequence ID" value="NZ_FOBB01000002.1"/>
</dbReference>
<comment type="subcellular location">
    <subcellularLocation>
        <location evidence="1">Cell membrane</location>
        <topology evidence="1">Multi-pass membrane protein</topology>
    </subcellularLocation>
</comment>
<feature type="transmembrane region" description="Helical" evidence="6">
    <location>
        <begin position="424"/>
        <end position="443"/>
    </location>
</feature>
<dbReference type="OrthoDB" id="1451596at2"/>
<dbReference type="InterPro" id="IPR025857">
    <property type="entry name" value="MacB_PCD"/>
</dbReference>
<feature type="domain" description="MacB-like periplasmic core" evidence="8">
    <location>
        <begin position="21"/>
        <end position="220"/>
    </location>
</feature>
<evidence type="ECO:0000259" key="8">
    <source>
        <dbReference type="Pfam" id="PF12704"/>
    </source>
</evidence>
<protein>
    <submittedName>
        <fullName evidence="9">FtsX-like permease family protein</fullName>
    </submittedName>
</protein>
<keyword evidence="3 6" id="KW-0812">Transmembrane</keyword>
<sequence length="789" mass="88488">MFRSYLLSTIRIMQRNLSYVLLNVFGLTISVASCLMIFLIVRNELGYDSFHHKASRTYRVTMHALDYNPSVSMAIAPALRNDFPELENVSQVWYRNNGMVKIGQQRFPADGFLFADGQFTGIFDYQWLQGNPRTALSEPNTIVLTESIARKYFGGKDPMGQLLNLDNRLDLKVTGLIKDVPGNTHLPFGFLVSFESIRKDLEKGSAMREFYAIMGGNTYIVLPEHYPVAKLESRLPGFITKNWGADIAKEATLPLQPLRDIHFDQRYLNNSVSPTTSRSTYWALAIVALFIIITACINFINLATAQATRRAKEVGVRKVLGANRPQLIRQFLGETAFLVVISLLLGIIIAYLFMPQAVNWLDIKLDHTQIFQPVILCLVLVLGLLIVLLAGLYPAFIQSAFKPVLSLKSSTGNNFRGLTLRKSLVFVQFAASQILIVGTLIVARQMDFFKNQDLGFNKEAVITFDLPDESKQQIIAQQLANDPGIKDLSFSSGAPSYNSSFAPFRAPAIGLTKDDVTEIKFIDEHYTDMFGLRMLAGNKIVKQHENDTTHQLVINETLMHKLGIQNPQDAIGKGFIASGEPVTITGVMQDFQSESKHKKRRPCILLYRADRFFSASVKLQPQHMRETIARIEKVWTGLFPDDLFDYEFIDDHIAQFYKQEQKVYTAFRLFSILAILIGCLGLYGLVAFSAVQRTREVGIRKVLGASIFNIVGLFAKEFMLLIAIAFLVAAPVAYYMMHAWLENFAYHIGINAAIFLAALAVSFIIAGSTIAYQSVKAAVANPLKNLRTE</sequence>
<feature type="transmembrane region" description="Helical" evidence="6">
    <location>
        <begin position="744"/>
        <end position="766"/>
    </location>
</feature>
<keyword evidence="5 6" id="KW-0472">Membrane</keyword>
<name>A0A1H7S3J6_9BACT</name>
<feature type="transmembrane region" description="Helical" evidence="6">
    <location>
        <begin position="718"/>
        <end position="738"/>
    </location>
</feature>
<evidence type="ECO:0000256" key="4">
    <source>
        <dbReference type="ARBA" id="ARBA00022989"/>
    </source>
</evidence>
<evidence type="ECO:0000256" key="1">
    <source>
        <dbReference type="ARBA" id="ARBA00004651"/>
    </source>
</evidence>
<feature type="domain" description="MacB-like periplasmic core" evidence="8">
    <location>
        <begin position="500"/>
        <end position="595"/>
    </location>
</feature>
<feature type="transmembrane region" description="Helical" evidence="6">
    <location>
        <begin position="373"/>
        <end position="396"/>
    </location>
</feature>
<evidence type="ECO:0000313" key="10">
    <source>
        <dbReference type="Proteomes" id="UP000198984"/>
    </source>
</evidence>